<dbReference type="NCBIfam" id="NF047476">
    <property type="entry name" value="LA_2168_fam"/>
    <property type="match status" value="1"/>
</dbReference>
<evidence type="ECO:0008006" key="3">
    <source>
        <dbReference type="Google" id="ProtNLM"/>
    </source>
</evidence>
<dbReference type="Proteomes" id="UP000231926">
    <property type="component" value="Unassembled WGS sequence"/>
</dbReference>
<sequence>MKRIFLLFIFLYAQLISSEEAKQSSLEIYFQWILFRTQGRISEEKETSRISALASPAVLGFKFERNNEKFQTNLEWNLISTPNSGVVLLPGRNSYFGILYKGFLWGAGRKSDVEEFPAWSSWKDGVEGLFAETELDHIKIRFDILDLYRGFPLLENQWLKLQGREYLLPKQARDELISEKDTVFSSQSRYRAGISLTGNKEDHFLYRLKVRYLSLGDWGRFGSDTKESKSESIEGDKDYLVEWKLGLGFIWKYFYISGDFFLSRGIDKTGYHLSRAERSIPISGEALRFDLGFYNTYGKISFFGFLPDREKRSSQGEILEMGFVGMGASPISNPILQQVWGFYPAAWITDRGLEREETNFPGKRPANLFGWKAEGKFFGISPSVHFTYIGFLKEENSSSGLWTISSKNMQNKFLREVGVSIAWSPLEDDSSKIELDLGGFESDSITGLKQWYMLFRIVGVWR</sequence>
<dbReference type="AlphaFoldDB" id="A0A2M9YDB0"/>
<reference evidence="1 2" key="1">
    <citation type="submission" date="2017-07" db="EMBL/GenBank/DDBJ databases">
        <title>Leptospira spp. isolated from tropical soils.</title>
        <authorList>
            <person name="Thibeaux R."/>
            <person name="Iraola G."/>
            <person name="Ferres I."/>
            <person name="Bierque E."/>
            <person name="Girault D."/>
            <person name="Soupe-Gilbert M.-E."/>
            <person name="Picardeau M."/>
            <person name="Goarant C."/>
        </authorList>
    </citation>
    <scope>NUCLEOTIDE SEQUENCE [LARGE SCALE GENOMIC DNA]</scope>
    <source>
        <strain evidence="1 2">FH4-C-A2</strain>
    </source>
</reference>
<comment type="caution">
    <text evidence="1">The sequence shown here is derived from an EMBL/GenBank/DDBJ whole genome shotgun (WGS) entry which is preliminary data.</text>
</comment>
<organism evidence="1 2">
    <name type="scientific">Leptospira saintgironsiae</name>
    <dbReference type="NCBI Taxonomy" id="2023183"/>
    <lineage>
        <taxon>Bacteria</taxon>
        <taxon>Pseudomonadati</taxon>
        <taxon>Spirochaetota</taxon>
        <taxon>Spirochaetia</taxon>
        <taxon>Leptospirales</taxon>
        <taxon>Leptospiraceae</taxon>
        <taxon>Leptospira</taxon>
    </lineage>
</organism>
<dbReference type="OrthoDB" id="340118at2"/>
<dbReference type="EMBL" id="NPDR01000003">
    <property type="protein sequence ID" value="PJZ49545.1"/>
    <property type="molecule type" value="Genomic_DNA"/>
</dbReference>
<proteinExistence type="predicted"/>
<protein>
    <recommendedName>
        <fullName evidence="3">Capsule assembly protein Wzi</fullName>
    </recommendedName>
</protein>
<accession>A0A2M9YDB0</accession>
<gene>
    <name evidence="1" type="ORF">CH362_09490</name>
</gene>
<dbReference type="RefSeq" id="WP_100710108.1">
    <property type="nucleotide sequence ID" value="NZ_NPDR01000003.1"/>
</dbReference>
<name>A0A2M9YDB0_9LEPT</name>
<keyword evidence="2" id="KW-1185">Reference proteome</keyword>
<evidence type="ECO:0000313" key="2">
    <source>
        <dbReference type="Proteomes" id="UP000231926"/>
    </source>
</evidence>
<evidence type="ECO:0000313" key="1">
    <source>
        <dbReference type="EMBL" id="PJZ49545.1"/>
    </source>
</evidence>